<dbReference type="Pfam" id="PF00384">
    <property type="entry name" value="Molybdopterin"/>
    <property type="match status" value="1"/>
</dbReference>
<keyword evidence="8" id="KW-0408">Iron</keyword>
<dbReference type="Gene3D" id="3.40.50.740">
    <property type="match status" value="1"/>
</dbReference>
<dbReference type="EMBL" id="NHMP01000001">
    <property type="protein sequence ID" value="OXE51076.1"/>
    <property type="molecule type" value="Genomic_DNA"/>
</dbReference>
<dbReference type="InterPro" id="IPR050612">
    <property type="entry name" value="Prok_Mopterin_Oxidored"/>
</dbReference>
<dbReference type="GO" id="GO:0043546">
    <property type="term" value="F:molybdopterin cofactor binding"/>
    <property type="evidence" value="ECO:0007669"/>
    <property type="project" value="InterPro"/>
</dbReference>
<feature type="chain" id="PRO_5011222978" evidence="10">
    <location>
        <begin position="27"/>
        <end position="849"/>
    </location>
</feature>
<evidence type="ECO:0000256" key="3">
    <source>
        <dbReference type="ARBA" id="ARBA00022485"/>
    </source>
</evidence>
<dbReference type="InterPro" id="IPR009010">
    <property type="entry name" value="Asp_de-COase-like_dom_sf"/>
</dbReference>
<evidence type="ECO:0000259" key="11">
    <source>
        <dbReference type="PROSITE" id="PS51669"/>
    </source>
</evidence>
<evidence type="ECO:0000256" key="9">
    <source>
        <dbReference type="ARBA" id="ARBA00023014"/>
    </source>
</evidence>
<evidence type="ECO:0000313" key="12">
    <source>
        <dbReference type="EMBL" id="OXE51076.1"/>
    </source>
</evidence>
<dbReference type="Pfam" id="PF01568">
    <property type="entry name" value="Molydop_binding"/>
    <property type="match status" value="1"/>
</dbReference>
<keyword evidence="7" id="KW-0560">Oxidoreductase</keyword>
<dbReference type="InterPro" id="IPR006311">
    <property type="entry name" value="TAT_signal"/>
</dbReference>
<dbReference type="InterPro" id="IPR037946">
    <property type="entry name" value="MopB_CT_Tetrathionate"/>
</dbReference>
<evidence type="ECO:0000256" key="1">
    <source>
        <dbReference type="ARBA" id="ARBA00001942"/>
    </source>
</evidence>
<organism evidence="12 13">
    <name type="scientific">Turicimonas muris</name>
    <dbReference type="NCBI Taxonomy" id="1796652"/>
    <lineage>
        <taxon>Bacteria</taxon>
        <taxon>Pseudomonadati</taxon>
        <taxon>Pseudomonadota</taxon>
        <taxon>Betaproteobacteria</taxon>
        <taxon>Burkholderiales</taxon>
        <taxon>Sutterellaceae</taxon>
        <taxon>Turicimonas</taxon>
    </lineage>
</organism>
<protein>
    <submittedName>
        <fullName evidence="12">Dehydrogenase</fullName>
    </submittedName>
</protein>
<dbReference type="InterPro" id="IPR006657">
    <property type="entry name" value="MoPterin_dinucl-bd_dom"/>
</dbReference>
<evidence type="ECO:0000256" key="2">
    <source>
        <dbReference type="ARBA" id="ARBA00010312"/>
    </source>
</evidence>
<reference evidence="13" key="1">
    <citation type="submission" date="2017-05" db="EMBL/GenBank/DDBJ databases">
        <title>Improved OligoMM genomes.</title>
        <authorList>
            <person name="Garzetti D."/>
        </authorList>
    </citation>
    <scope>NUCLEOTIDE SEQUENCE [LARGE SCALE GENOMIC DNA]</scope>
    <source>
        <strain evidence="13">YL45</strain>
    </source>
</reference>
<keyword evidence="4" id="KW-0500">Molybdenum</keyword>
<keyword evidence="13" id="KW-1185">Reference proteome</keyword>
<evidence type="ECO:0000256" key="10">
    <source>
        <dbReference type="SAM" id="SignalP"/>
    </source>
</evidence>
<keyword evidence="9" id="KW-0411">Iron-sulfur</keyword>
<dbReference type="RefSeq" id="WP_066591127.1">
    <property type="nucleotide sequence ID" value="NZ_CAOTBB010000005.1"/>
</dbReference>
<dbReference type="Gene3D" id="2.40.40.20">
    <property type="match status" value="1"/>
</dbReference>
<dbReference type="AlphaFoldDB" id="A0A227KRE5"/>
<dbReference type="SMART" id="SM00926">
    <property type="entry name" value="Molybdop_Fe4S4"/>
    <property type="match status" value="1"/>
</dbReference>
<dbReference type="InterPro" id="IPR006963">
    <property type="entry name" value="Mopterin_OxRdtase_4Fe-4S_dom"/>
</dbReference>
<dbReference type="GO" id="GO:0046872">
    <property type="term" value="F:metal ion binding"/>
    <property type="evidence" value="ECO:0007669"/>
    <property type="project" value="UniProtKB-KW"/>
</dbReference>
<evidence type="ECO:0000313" key="13">
    <source>
        <dbReference type="Proteomes" id="UP000214610"/>
    </source>
</evidence>
<keyword evidence="3" id="KW-0004">4Fe-4S</keyword>
<comment type="caution">
    <text evidence="12">The sequence shown here is derived from an EMBL/GenBank/DDBJ whole genome shotgun (WGS) entry which is preliminary data.</text>
</comment>
<dbReference type="Proteomes" id="UP000214610">
    <property type="component" value="Unassembled WGS sequence"/>
</dbReference>
<dbReference type="SUPFAM" id="SSF50692">
    <property type="entry name" value="ADC-like"/>
    <property type="match status" value="1"/>
</dbReference>
<name>A0A227KRE5_9BURK</name>
<gene>
    <name evidence="12" type="ORF">ADH67_01915</name>
</gene>
<comment type="cofactor">
    <cofactor evidence="1">
        <name>Mo-bis(molybdopterin guanine dinucleotide)</name>
        <dbReference type="ChEBI" id="CHEBI:60539"/>
    </cofactor>
</comment>
<keyword evidence="6 10" id="KW-0732">Signal</keyword>
<evidence type="ECO:0000256" key="8">
    <source>
        <dbReference type="ARBA" id="ARBA00023004"/>
    </source>
</evidence>
<feature type="signal peptide" evidence="10">
    <location>
        <begin position="1"/>
        <end position="26"/>
    </location>
</feature>
<comment type="similarity">
    <text evidence="2">Belongs to the prokaryotic molybdopterin-containing oxidoreductase family.</text>
</comment>
<dbReference type="InterPro" id="IPR006656">
    <property type="entry name" value="Mopterin_OxRdtase"/>
</dbReference>
<keyword evidence="5" id="KW-0479">Metal-binding</keyword>
<dbReference type="Pfam" id="PF04879">
    <property type="entry name" value="Molybdop_Fe4S4"/>
    <property type="match status" value="1"/>
</dbReference>
<evidence type="ECO:0000256" key="4">
    <source>
        <dbReference type="ARBA" id="ARBA00022505"/>
    </source>
</evidence>
<evidence type="ECO:0000256" key="7">
    <source>
        <dbReference type="ARBA" id="ARBA00023002"/>
    </source>
</evidence>
<proteinExistence type="inferred from homology"/>
<accession>A0A227KRE5</accession>
<evidence type="ECO:0000256" key="6">
    <source>
        <dbReference type="ARBA" id="ARBA00022729"/>
    </source>
</evidence>
<dbReference type="GO" id="GO:0016491">
    <property type="term" value="F:oxidoreductase activity"/>
    <property type="evidence" value="ECO:0007669"/>
    <property type="project" value="UniProtKB-KW"/>
</dbReference>
<feature type="domain" description="4Fe-4S Mo/W bis-MGD-type" evidence="11">
    <location>
        <begin position="43"/>
        <end position="99"/>
    </location>
</feature>
<dbReference type="CDD" id="cd02780">
    <property type="entry name" value="MopB_CT_Tetrathionate_Arsenate-R"/>
    <property type="match status" value="1"/>
</dbReference>
<dbReference type="Gene3D" id="2.20.25.90">
    <property type="entry name" value="ADC-like domains"/>
    <property type="match status" value="1"/>
</dbReference>
<dbReference type="GeneID" id="78363277"/>
<dbReference type="PROSITE" id="PS51669">
    <property type="entry name" value="4FE4S_MOW_BIS_MGD"/>
    <property type="match status" value="1"/>
</dbReference>
<sequence>MKLTRRVFIQLTGSAALMVSAPTVLAQGLSVKRLPLPCRPAEGKWIGSACQGCTQYCAIEVFNQNGRATRVRGNQNSKGNHGFCCPRGHLLPQENYDPDRIKQPLKRTNPQKGRGIDPKWIPISWDEALDIVADKMVELRNAGEPERLLYLKGRYGNTSHALLYGTLTKLFGSPNNFSTSALCAETEKMGPGYTQGLFSYRDYDLGNSKCVVFWGTDPFASNRQVPNVISKLGELQKKGILITVDPRLSTAAAKSKEWLPILPGTDGALANAIAHVLLTEGLWNKDFVGDFADGKNLFVPGKTVDPQTFKENNTLGLITYWNEEAKDWTPERAAKECRLDAEQIRRVAKAMGQAAPNVIVWMGPGVCMNPRGTYTAMVVHALNGILGSVDNVGGTHDPVKSLSGKYPSMDKYIDELAKAHGKGKKIDGRGDLDMPAAMKAKLGSGVVTNNIANYMLENPDFVKVMISSWTNTPFAAADGKRWEKALAKVPFFVHMVPFPSEMTQFADIVLPSTFNAAEGMGAVTGFGSMHAWTSLQQPTCDRIWDVKQEENEVTWLLAEKLAKKGWPTLLNYYSTEFVDPETGARPTNEKEFQLITTKIASAPCWIRTSKPIPGDQINGWEDFRKRGMHNSAHQVYKKHWGGKFPTPSGKFEFVSGDLKKVLEAHAAKYNTTPDKILDACHYQAKGIKGWMPHYEEPLRHGEEKQYPFLFIDHKSRLNREGRSANLPWMQEFKKCDAGDRSWGDVLKINPIDAKALGIQDNDIVEISSPVGTIVTEVKLWEGVGPGTVAKAYGQGHWAYGQIAAKEYRKTPRGGNNNEILVDDYDRLSGTSCRNGGFTRVNIKKNSQKL</sequence>
<dbReference type="SUPFAM" id="SSF53706">
    <property type="entry name" value="Formate dehydrogenase/DMSO reductase, domains 1-3"/>
    <property type="match status" value="1"/>
</dbReference>
<dbReference type="GO" id="GO:0051539">
    <property type="term" value="F:4 iron, 4 sulfur cluster binding"/>
    <property type="evidence" value="ECO:0007669"/>
    <property type="project" value="UniProtKB-KW"/>
</dbReference>
<dbReference type="PANTHER" id="PTHR43742">
    <property type="entry name" value="TRIMETHYLAMINE-N-OXIDE REDUCTASE"/>
    <property type="match status" value="1"/>
</dbReference>
<dbReference type="Gene3D" id="3.40.228.10">
    <property type="entry name" value="Dimethylsulfoxide Reductase, domain 2"/>
    <property type="match status" value="1"/>
</dbReference>
<dbReference type="PROSITE" id="PS51318">
    <property type="entry name" value="TAT"/>
    <property type="match status" value="1"/>
</dbReference>
<evidence type="ECO:0000256" key="5">
    <source>
        <dbReference type="ARBA" id="ARBA00022723"/>
    </source>
</evidence>
<dbReference type="PANTHER" id="PTHR43742:SF9">
    <property type="entry name" value="TETRATHIONATE REDUCTASE SUBUNIT A"/>
    <property type="match status" value="1"/>
</dbReference>